<keyword evidence="2" id="KW-1185">Reference proteome</keyword>
<reference evidence="1 2" key="1">
    <citation type="journal article" date="2012" name="Science">
        <title>The Paleozoic origin of enzymatic lignin decomposition reconstructed from 31 fungal genomes.</title>
        <authorList>
            <person name="Floudas D."/>
            <person name="Binder M."/>
            <person name="Riley R."/>
            <person name="Barry K."/>
            <person name="Blanchette R.A."/>
            <person name="Henrissat B."/>
            <person name="Martinez A.T."/>
            <person name="Otillar R."/>
            <person name="Spatafora J.W."/>
            <person name="Yadav J.S."/>
            <person name="Aerts A."/>
            <person name="Benoit I."/>
            <person name="Boyd A."/>
            <person name="Carlson A."/>
            <person name="Copeland A."/>
            <person name="Coutinho P.M."/>
            <person name="de Vries R.P."/>
            <person name="Ferreira P."/>
            <person name="Findley K."/>
            <person name="Foster B."/>
            <person name="Gaskell J."/>
            <person name="Glotzer D."/>
            <person name="Gorecki P."/>
            <person name="Heitman J."/>
            <person name="Hesse C."/>
            <person name="Hori C."/>
            <person name="Igarashi K."/>
            <person name="Jurgens J.A."/>
            <person name="Kallen N."/>
            <person name="Kersten P."/>
            <person name="Kohler A."/>
            <person name="Kuees U."/>
            <person name="Kumar T.K.A."/>
            <person name="Kuo A."/>
            <person name="LaButti K."/>
            <person name="Larrondo L.F."/>
            <person name="Lindquist E."/>
            <person name="Ling A."/>
            <person name="Lombard V."/>
            <person name="Lucas S."/>
            <person name="Lundell T."/>
            <person name="Martin R."/>
            <person name="McLaughlin D.J."/>
            <person name="Morgenstern I."/>
            <person name="Morin E."/>
            <person name="Murat C."/>
            <person name="Nagy L.G."/>
            <person name="Nolan M."/>
            <person name="Ohm R.A."/>
            <person name="Patyshakuliyeva A."/>
            <person name="Rokas A."/>
            <person name="Ruiz-Duenas F.J."/>
            <person name="Sabat G."/>
            <person name="Salamov A."/>
            <person name="Samejima M."/>
            <person name="Schmutz J."/>
            <person name="Slot J.C."/>
            <person name="St John F."/>
            <person name="Stenlid J."/>
            <person name="Sun H."/>
            <person name="Sun S."/>
            <person name="Syed K."/>
            <person name="Tsang A."/>
            <person name="Wiebenga A."/>
            <person name="Young D."/>
            <person name="Pisabarro A."/>
            <person name="Eastwood D.C."/>
            <person name="Martin F."/>
            <person name="Cullen D."/>
            <person name="Grigoriev I.V."/>
            <person name="Hibbett D.S."/>
        </authorList>
    </citation>
    <scope>NUCLEOTIDE SEQUENCE [LARGE SCALE GENOMIC DNA]</scope>
    <source>
        <strain evidence="1 2">MD-104</strain>
    </source>
</reference>
<sequence>MPSVASVSTLQEPMAVSAPITPASLTTSAVEVSAVLESPLDSASIVVSSRHLSSSDKISASSMTPTVDSAQKRPAEEVHIEDSLLKRVRITDEVESIEPPSPVTPGPVNLPNELETSTIAATTDQVDLPSIAEIIAGINANTLKRSRPYKPGSSPTAENLYGIEWVAQHPGAKTCVYKRYWSLLPEHLTKPYVDRAEQMRTSNEIICRVQRN</sequence>
<evidence type="ECO:0000313" key="1">
    <source>
        <dbReference type="EMBL" id="PCH42441.1"/>
    </source>
</evidence>
<evidence type="ECO:0000313" key="2">
    <source>
        <dbReference type="Proteomes" id="UP000218811"/>
    </source>
</evidence>
<gene>
    <name evidence="1" type="ORF">WOLCODRAFT_17733</name>
</gene>
<dbReference type="Proteomes" id="UP000218811">
    <property type="component" value="Unassembled WGS sequence"/>
</dbReference>
<protein>
    <submittedName>
        <fullName evidence="1">Uncharacterized protein</fullName>
    </submittedName>
</protein>
<organism evidence="1 2">
    <name type="scientific">Wolfiporia cocos (strain MD-104)</name>
    <name type="common">Brown rot fungus</name>
    <dbReference type="NCBI Taxonomy" id="742152"/>
    <lineage>
        <taxon>Eukaryota</taxon>
        <taxon>Fungi</taxon>
        <taxon>Dikarya</taxon>
        <taxon>Basidiomycota</taxon>
        <taxon>Agaricomycotina</taxon>
        <taxon>Agaricomycetes</taxon>
        <taxon>Polyporales</taxon>
        <taxon>Phaeolaceae</taxon>
        <taxon>Wolfiporia</taxon>
    </lineage>
</organism>
<dbReference type="AlphaFoldDB" id="A0A2H3JKP9"/>
<name>A0A2H3JKP9_WOLCO</name>
<proteinExistence type="predicted"/>
<accession>A0A2H3JKP9</accession>
<dbReference type="EMBL" id="KB468124">
    <property type="protein sequence ID" value="PCH42441.1"/>
    <property type="molecule type" value="Genomic_DNA"/>
</dbReference>